<accession>A0A1R2CBY1</accession>
<name>A0A1R2CBY1_9CILI</name>
<dbReference type="AlphaFoldDB" id="A0A1R2CBY1"/>
<organism evidence="1 2">
    <name type="scientific">Stentor coeruleus</name>
    <dbReference type="NCBI Taxonomy" id="5963"/>
    <lineage>
        <taxon>Eukaryota</taxon>
        <taxon>Sar</taxon>
        <taxon>Alveolata</taxon>
        <taxon>Ciliophora</taxon>
        <taxon>Postciliodesmatophora</taxon>
        <taxon>Heterotrichea</taxon>
        <taxon>Heterotrichida</taxon>
        <taxon>Stentoridae</taxon>
        <taxon>Stentor</taxon>
    </lineage>
</organism>
<sequence length="148" mass="17175">MKDSKTYLGNDHLSKTSRKDSSKGILYRIISTEIRSISNISQRNTSIINKIEKPSQVCIRHSSKMKEEQLPRIEPPYLFIRNGLPFLYTPSERALKRSNAISPFGSSMKGFKIKGRNDFGNMFAVRSDEKLEKPKMHTNYLNMRYKLK</sequence>
<protein>
    <submittedName>
        <fullName evidence="1">Uncharacterized protein</fullName>
    </submittedName>
</protein>
<gene>
    <name evidence="1" type="ORF">SteCoe_12004</name>
</gene>
<dbReference type="Proteomes" id="UP000187209">
    <property type="component" value="Unassembled WGS sequence"/>
</dbReference>
<proteinExistence type="predicted"/>
<evidence type="ECO:0000313" key="2">
    <source>
        <dbReference type="Proteomes" id="UP000187209"/>
    </source>
</evidence>
<reference evidence="1 2" key="1">
    <citation type="submission" date="2016-11" db="EMBL/GenBank/DDBJ databases">
        <title>The macronuclear genome of Stentor coeruleus: a giant cell with tiny introns.</title>
        <authorList>
            <person name="Slabodnick M."/>
            <person name="Ruby J.G."/>
            <person name="Reiff S.B."/>
            <person name="Swart E.C."/>
            <person name="Gosai S."/>
            <person name="Prabakaran S."/>
            <person name="Witkowska E."/>
            <person name="Larue G.E."/>
            <person name="Fisher S."/>
            <person name="Freeman R.M."/>
            <person name="Gunawardena J."/>
            <person name="Chu W."/>
            <person name="Stover N.A."/>
            <person name="Gregory B.D."/>
            <person name="Nowacki M."/>
            <person name="Derisi J."/>
            <person name="Roy S.W."/>
            <person name="Marshall W.F."/>
            <person name="Sood P."/>
        </authorList>
    </citation>
    <scope>NUCLEOTIDE SEQUENCE [LARGE SCALE GENOMIC DNA]</scope>
    <source>
        <strain evidence="1">WM001</strain>
    </source>
</reference>
<dbReference type="EMBL" id="MPUH01000204">
    <property type="protein sequence ID" value="OMJ86509.1"/>
    <property type="molecule type" value="Genomic_DNA"/>
</dbReference>
<comment type="caution">
    <text evidence="1">The sequence shown here is derived from an EMBL/GenBank/DDBJ whole genome shotgun (WGS) entry which is preliminary data.</text>
</comment>
<evidence type="ECO:0000313" key="1">
    <source>
        <dbReference type="EMBL" id="OMJ86509.1"/>
    </source>
</evidence>
<keyword evidence="2" id="KW-1185">Reference proteome</keyword>